<accession>A0A4Z1IF41</accession>
<keyword evidence="2" id="KW-1185">Reference proteome</keyword>
<evidence type="ECO:0000313" key="2">
    <source>
        <dbReference type="Proteomes" id="UP000297527"/>
    </source>
</evidence>
<proteinExistence type="predicted"/>
<evidence type="ECO:0000313" key="1">
    <source>
        <dbReference type="EMBL" id="TGO60239.1"/>
    </source>
</evidence>
<organism evidence="1 2">
    <name type="scientific">Botryotinia convoluta</name>
    <dbReference type="NCBI Taxonomy" id="54673"/>
    <lineage>
        <taxon>Eukaryota</taxon>
        <taxon>Fungi</taxon>
        <taxon>Dikarya</taxon>
        <taxon>Ascomycota</taxon>
        <taxon>Pezizomycotina</taxon>
        <taxon>Leotiomycetes</taxon>
        <taxon>Helotiales</taxon>
        <taxon>Sclerotiniaceae</taxon>
        <taxon>Botryotinia</taxon>
    </lineage>
</organism>
<name>A0A4Z1IF41_9HELO</name>
<dbReference type="EMBL" id="PQXN01000037">
    <property type="protein sequence ID" value="TGO60239.1"/>
    <property type="molecule type" value="Genomic_DNA"/>
</dbReference>
<comment type="caution">
    <text evidence="1">The sequence shown here is derived from an EMBL/GenBank/DDBJ whole genome shotgun (WGS) entry which is preliminary data.</text>
</comment>
<dbReference type="AlphaFoldDB" id="A0A4Z1IF41"/>
<sequence length="86" mass="10414">MVVEISVDSRVNNYDSPYYDFVFNQMRRDLNKFLKEIRYLRLLLATIYDNNFPKLPIKVKYFQITISVILVIHDKSLFNTEDFNKE</sequence>
<reference evidence="1 2" key="1">
    <citation type="submission" date="2017-12" db="EMBL/GenBank/DDBJ databases">
        <title>Comparative genomics of Botrytis spp.</title>
        <authorList>
            <person name="Valero-Jimenez C.A."/>
            <person name="Tapia P."/>
            <person name="Veloso J."/>
            <person name="Silva-Moreno E."/>
            <person name="Staats M."/>
            <person name="Valdes J.H."/>
            <person name="Van Kan J.A.L."/>
        </authorList>
    </citation>
    <scope>NUCLEOTIDE SEQUENCE [LARGE SCALE GENOMIC DNA]</scope>
    <source>
        <strain evidence="1 2">MUCL11595</strain>
    </source>
</reference>
<gene>
    <name evidence="1" type="ORF">BCON_0037g00390</name>
</gene>
<protein>
    <submittedName>
        <fullName evidence="1">Uncharacterized protein</fullName>
    </submittedName>
</protein>
<dbReference type="Proteomes" id="UP000297527">
    <property type="component" value="Unassembled WGS sequence"/>
</dbReference>